<dbReference type="RefSeq" id="WP_168876470.1">
    <property type="nucleotide sequence ID" value="NZ_JABAIM010000001.1"/>
</dbReference>
<dbReference type="InterPro" id="IPR001279">
    <property type="entry name" value="Metallo-B-lactamas"/>
</dbReference>
<dbReference type="InterPro" id="IPR036866">
    <property type="entry name" value="RibonucZ/Hydroxyglut_hydro"/>
</dbReference>
<keyword evidence="3" id="KW-0378">Hydrolase</keyword>
<dbReference type="SUPFAM" id="SSF56281">
    <property type="entry name" value="Metallo-hydrolase/oxidoreductase"/>
    <property type="match status" value="1"/>
</dbReference>
<evidence type="ECO:0000259" key="2">
    <source>
        <dbReference type="SMART" id="SM00849"/>
    </source>
</evidence>
<dbReference type="InterPro" id="IPR050855">
    <property type="entry name" value="NDM-1-like"/>
</dbReference>
<evidence type="ECO:0000256" key="1">
    <source>
        <dbReference type="SAM" id="SignalP"/>
    </source>
</evidence>
<evidence type="ECO:0000313" key="4">
    <source>
        <dbReference type="Proteomes" id="UP000587991"/>
    </source>
</evidence>
<dbReference type="PANTHER" id="PTHR42951:SF14">
    <property type="entry name" value="METALLO-BETA-LACTAMASE SUPERFAMILY PROTEIN"/>
    <property type="match status" value="1"/>
</dbReference>
<dbReference type="Pfam" id="PF00753">
    <property type="entry name" value="Lactamase_B"/>
    <property type="match status" value="1"/>
</dbReference>
<feature type="chain" id="PRO_5032295668" evidence="1">
    <location>
        <begin position="21"/>
        <end position="286"/>
    </location>
</feature>
<dbReference type="Gene3D" id="3.60.15.10">
    <property type="entry name" value="Ribonuclease Z/Hydroxyacylglutathione hydrolase-like"/>
    <property type="match status" value="1"/>
</dbReference>
<dbReference type="Proteomes" id="UP000587991">
    <property type="component" value="Unassembled WGS sequence"/>
</dbReference>
<feature type="domain" description="Metallo-beta-lactamase" evidence="2">
    <location>
        <begin position="36"/>
        <end position="221"/>
    </location>
</feature>
<dbReference type="AlphaFoldDB" id="A0A847RYV8"/>
<dbReference type="EMBL" id="JABAIM010000001">
    <property type="protein sequence ID" value="NLR74891.1"/>
    <property type="molecule type" value="Genomic_DNA"/>
</dbReference>
<name>A0A847RYV8_9NEIS</name>
<keyword evidence="4" id="KW-1185">Reference proteome</keyword>
<sequence length="286" mass="31430">MKPRLLFTATLLALSATLHAAPLQIKVYSANDNSFNVNSTLVYGDHEAMVIDAGFTRADALRIAANVLDSGRTLKTILVSQADPDYYFGVEVLHAQFPQAEVVATPAVLEVIRSKLKYKLEFWGPKMGNNAPQQPVLPKVLNGNRLTLDGEAIEIRGTTGPLAHRPYVWIPSIRTLAGNVAVFNQWHVWTADTATPALRSAWRAQLDEMQALQPQSVVPGHMKPGSALDVSAIRFTRDYLQSYETALQEGKDGATVIQRMKQQWPAATGMLSLEIGAKVNKGEMPW</sequence>
<reference evidence="3 4" key="1">
    <citation type="submission" date="2020-04" db="EMBL/GenBank/DDBJ databases">
        <title>Draft genome of Leeia sp. IMCC25680.</title>
        <authorList>
            <person name="Song J."/>
            <person name="Cho J.-C."/>
        </authorList>
    </citation>
    <scope>NUCLEOTIDE SEQUENCE [LARGE SCALE GENOMIC DNA]</scope>
    <source>
        <strain evidence="3 4">IMCC25680</strain>
    </source>
</reference>
<gene>
    <name evidence="3" type="ORF">HF682_06950</name>
</gene>
<feature type="signal peptide" evidence="1">
    <location>
        <begin position="1"/>
        <end position="20"/>
    </location>
</feature>
<protein>
    <submittedName>
        <fullName evidence="3">MBL fold metallo-hydrolase</fullName>
    </submittedName>
</protein>
<comment type="caution">
    <text evidence="3">The sequence shown here is derived from an EMBL/GenBank/DDBJ whole genome shotgun (WGS) entry which is preliminary data.</text>
</comment>
<dbReference type="PANTHER" id="PTHR42951">
    <property type="entry name" value="METALLO-BETA-LACTAMASE DOMAIN-CONTAINING"/>
    <property type="match status" value="1"/>
</dbReference>
<organism evidence="3 4">
    <name type="scientific">Leeia aquatica</name>
    <dbReference type="NCBI Taxonomy" id="2725557"/>
    <lineage>
        <taxon>Bacteria</taxon>
        <taxon>Pseudomonadati</taxon>
        <taxon>Pseudomonadota</taxon>
        <taxon>Betaproteobacteria</taxon>
        <taxon>Neisseriales</taxon>
        <taxon>Leeiaceae</taxon>
        <taxon>Leeia</taxon>
    </lineage>
</organism>
<dbReference type="SMART" id="SM00849">
    <property type="entry name" value="Lactamase_B"/>
    <property type="match status" value="1"/>
</dbReference>
<dbReference type="CDD" id="cd07739">
    <property type="entry name" value="metallo-hydrolase-like_MBL-fold"/>
    <property type="match status" value="1"/>
</dbReference>
<keyword evidence="1" id="KW-0732">Signal</keyword>
<evidence type="ECO:0000313" key="3">
    <source>
        <dbReference type="EMBL" id="NLR74891.1"/>
    </source>
</evidence>
<dbReference type="GO" id="GO:0016787">
    <property type="term" value="F:hydrolase activity"/>
    <property type="evidence" value="ECO:0007669"/>
    <property type="project" value="UniProtKB-KW"/>
</dbReference>
<proteinExistence type="predicted"/>
<accession>A0A847RYV8</accession>